<feature type="region of interest" description="Disordered" evidence="8">
    <location>
        <begin position="1"/>
        <end position="21"/>
    </location>
</feature>
<evidence type="ECO:0000256" key="5">
    <source>
        <dbReference type="ARBA" id="ARBA00022833"/>
    </source>
</evidence>
<dbReference type="Gene3D" id="6.10.250.3150">
    <property type="match status" value="1"/>
</dbReference>
<dbReference type="EMBL" id="SNYW01000006">
    <property type="protein sequence ID" value="TDQ83987.1"/>
    <property type="molecule type" value="Genomic_DNA"/>
</dbReference>
<feature type="compositionally biased region" description="Basic and acidic residues" evidence="8">
    <location>
        <begin position="406"/>
        <end position="427"/>
    </location>
</feature>
<comment type="caution">
    <text evidence="10">The sequence shown here is derived from an EMBL/GenBank/DDBJ whole genome shotgun (WGS) entry which is preliminary data.</text>
</comment>
<dbReference type="PANTHER" id="PTHR21666:SF288">
    <property type="entry name" value="CELL DIVISION PROTEIN YTFB"/>
    <property type="match status" value="1"/>
</dbReference>
<dbReference type="GO" id="GO:0004222">
    <property type="term" value="F:metalloendopeptidase activity"/>
    <property type="evidence" value="ECO:0007669"/>
    <property type="project" value="TreeGrafter"/>
</dbReference>
<dbReference type="GO" id="GO:0046872">
    <property type="term" value="F:metal ion binding"/>
    <property type="evidence" value="ECO:0007669"/>
    <property type="project" value="UniProtKB-KW"/>
</dbReference>
<evidence type="ECO:0000256" key="7">
    <source>
        <dbReference type="SAM" id="Coils"/>
    </source>
</evidence>
<accession>A0A4R6WWD2</accession>
<dbReference type="InterPro" id="IPR011055">
    <property type="entry name" value="Dup_hybrid_motif"/>
</dbReference>
<dbReference type="GO" id="GO:0006508">
    <property type="term" value="P:proteolysis"/>
    <property type="evidence" value="ECO:0007669"/>
    <property type="project" value="UniProtKB-KW"/>
</dbReference>
<proteinExistence type="predicted"/>
<keyword evidence="11" id="KW-1185">Reference proteome</keyword>
<dbReference type="PANTHER" id="PTHR21666">
    <property type="entry name" value="PEPTIDASE-RELATED"/>
    <property type="match status" value="1"/>
</dbReference>
<evidence type="ECO:0000256" key="2">
    <source>
        <dbReference type="ARBA" id="ARBA00022670"/>
    </source>
</evidence>
<evidence type="ECO:0000313" key="10">
    <source>
        <dbReference type="EMBL" id="TDQ83987.1"/>
    </source>
</evidence>
<evidence type="ECO:0000256" key="4">
    <source>
        <dbReference type="ARBA" id="ARBA00022801"/>
    </source>
</evidence>
<feature type="coiled-coil region" evidence="7">
    <location>
        <begin position="44"/>
        <end position="116"/>
    </location>
</feature>
<dbReference type="Proteomes" id="UP000295783">
    <property type="component" value="Unassembled WGS sequence"/>
</dbReference>
<keyword evidence="2" id="KW-0645">Protease</keyword>
<keyword evidence="4" id="KW-0378">Hydrolase</keyword>
<evidence type="ECO:0000256" key="3">
    <source>
        <dbReference type="ARBA" id="ARBA00022723"/>
    </source>
</evidence>
<evidence type="ECO:0000259" key="9">
    <source>
        <dbReference type="Pfam" id="PF01551"/>
    </source>
</evidence>
<feature type="region of interest" description="Disordered" evidence="8">
    <location>
        <begin position="261"/>
        <end position="282"/>
    </location>
</feature>
<evidence type="ECO:0000256" key="6">
    <source>
        <dbReference type="ARBA" id="ARBA00023049"/>
    </source>
</evidence>
<dbReference type="AlphaFoldDB" id="A0A4R6WWD2"/>
<feature type="domain" description="M23ase beta-sheet core" evidence="9">
    <location>
        <begin position="333"/>
        <end position="431"/>
    </location>
</feature>
<feature type="coiled-coil region" evidence="7">
    <location>
        <begin position="188"/>
        <end position="260"/>
    </location>
</feature>
<dbReference type="Pfam" id="PF01551">
    <property type="entry name" value="Peptidase_M23"/>
    <property type="match status" value="1"/>
</dbReference>
<dbReference type="RefSeq" id="WP_133612058.1">
    <property type="nucleotide sequence ID" value="NZ_SNYW01000006.1"/>
</dbReference>
<gene>
    <name evidence="10" type="ORF">A8950_0533</name>
</gene>
<protein>
    <submittedName>
        <fullName evidence="10">Septal ring factor EnvC (AmiA/AmiB activator)</fullName>
    </submittedName>
</protein>
<feature type="region of interest" description="Disordered" evidence="8">
    <location>
        <begin position="397"/>
        <end position="440"/>
    </location>
</feature>
<reference evidence="10 11" key="1">
    <citation type="submission" date="2019-03" db="EMBL/GenBank/DDBJ databases">
        <title>Genomic Encyclopedia of Type Strains, Phase III (KMG-III): the genomes of soil and plant-associated and newly described type strains.</title>
        <authorList>
            <person name="Whitman W."/>
        </authorList>
    </citation>
    <scope>NUCLEOTIDE SEQUENCE [LARGE SCALE GENOMIC DNA]</scope>
    <source>
        <strain evidence="10 11">CGMCC 1.7660</strain>
    </source>
</reference>
<dbReference type="InterPro" id="IPR016047">
    <property type="entry name" value="M23ase_b-sheet_dom"/>
</dbReference>
<organism evidence="10 11">
    <name type="scientific">Dongia mobilis</name>
    <dbReference type="NCBI Taxonomy" id="578943"/>
    <lineage>
        <taxon>Bacteria</taxon>
        <taxon>Pseudomonadati</taxon>
        <taxon>Pseudomonadota</taxon>
        <taxon>Alphaproteobacteria</taxon>
        <taxon>Rhodospirillales</taxon>
        <taxon>Dongiaceae</taxon>
        <taxon>Dongia</taxon>
    </lineage>
</organism>
<keyword evidence="6" id="KW-0482">Metalloprotease</keyword>
<dbReference type="InterPro" id="IPR050570">
    <property type="entry name" value="Cell_wall_metabolism_enzyme"/>
</dbReference>
<dbReference type="CDD" id="cd12797">
    <property type="entry name" value="M23_peptidase"/>
    <property type="match status" value="1"/>
</dbReference>
<dbReference type="Gene3D" id="2.70.70.10">
    <property type="entry name" value="Glucose Permease (Domain IIA)"/>
    <property type="match status" value="1"/>
</dbReference>
<keyword evidence="7" id="KW-0175">Coiled coil</keyword>
<feature type="compositionally biased region" description="Basic and acidic residues" evidence="8">
    <location>
        <begin position="1"/>
        <end position="16"/>
    </location>
</feature>
<dbReference type="SUPFAM" id="SSF51261">
    <property type="entry name" value="Duplicated hybrid motif"/>
    <property type="match status" value="1"/>
</dbReference>
<evidence type="ECO:0000256" key="8">
    <source>
        <dbReference type="SAM" id="MobiDB-lite"/>
    </source>
</evidence>
<dbReference type="OrthoDB" id="9809144at2"/>
<keyword evidence="3" id="KW-0479">Metal-binding</keyword>
<keyword evidence="5" id="KW-0862">Zinc</keyword>
<evidence type="ECO:0000313" key="11">
    <source>
        <dbReference type="Proteomes" id="UP000295783"/>
    </source>
</evidence>
<evidence type="ECO:0000256" key="1">
    <source>
        <dbReference type="ARBA" id="ARBA00001947"/>
    </source>
</evidence>
<name>A0A4R6WWD2_9PROT</name>
<sequence length="440" mass="47336">MPRRAPDPRQVERGADRIGPAWHRPSAGLATLLAVLLVVTPLAAAQDTDDLENVQQEIETSRKAAEALAKKAASLEKEVADLQAALIKAAADVQKREREVSEIENTLASLTEAEAEKAGSLKQGRAELSATLVALQRLATRPRQALLFADESPIDMARSARLLGIVTPALDSRARTLRSELTDIKGLRQEMAMRRDQLTAALADLADENQRLSKLVAKKAGQQKSTQAETEATRQRLARLADQAKNLQDLIARLEKTELAAPAAPAPPAPVEAKGQGQENAEAAQIAALPQPRTEKPADLRKFPKNLSQLTSPASGKVVRRFGARTEPAGTLKGIEIETRPGAQIVATFDGQIVFEGPFRGYGQILIIEHAGGYHTVLAGLDRVVVQVGQWLKAGEPLGRMGASGRNEDGTESGRPKLYVELRRDGEPVDPAPMMAAQNN</sequence>
<comment type="cofactor">
    <cofactor evidence="1">
        <name>Zn(2+)</name>
        <dbReference type="ChEBI" id="CHEBI:29105"/>
    </cofactor>
</comment>